<dbReference type="PANTHER" id="PTHR42734">
    <property type="entry name" value="METAL TRANSPORT SYSTEM ATP-BINDING PROTEIN TM_0124-RELATED"/>
    <property type="match status" value="1"/>
</dbReference>
<keyword evidence="4" id="KW-0067">ATP-binding</keyword>
<dbReference type="InterPro" id="IPR003439">
    <property type="entry name" value="ABC_transporter-like_ATP-bd"/>
</dbReference>
<dbReference type="Proteomes" id="UP000033673">
    <property type="component" value="Unassembled WGS sequence"/>
</dbReference>
<feature type="domain" description="ABC transporter" evidence="5">
    <location>
        <begin position="255"/>
        <end position="494"/>
    </location>
</feature>
<dbReference type="AlphaFoldDB" id="A0A0F4NJL6"/>
<evidence type="ECO:0000313" key="6">
    <source>
        <dbReference type="EMBL" id="KJY83380.1"/>
    </source>
</evidence>
<dbReference type="Gene3D" id="3.40.50.300">
    <property type="entry name" value="P-loop containing nucleotide triphosphate hydrolases"/>
    <property type="match status" value="2"/>
</dbReference>
<evidence type="ECO:0000256" key="3">
    <source>
        <dbReference type="ARBA" id="ARBA00022741"/>
    </source>
</evidence>
<sequence length="494" mass="56210">MHISINQFHIESSTSQLAIEQWDITDGQSWGVFATEGDIGSALGCLLCGEYDVDAAKVQISTGRIAQVSLVEQQRLLEEEIAKDDTDFLDKIDTGSTVYALIFQQSQSQSLTEQLIADLDLEHLKLSGFRVLSTGETRRVMLARALASKPDLVVLDNPFTGLDTAHRASLAHYLAQLAKTTQMIVTFNREEDIPDWIEQIALFNHGKLDSVMDRAEWESHPVISQIKAQSTTQSEQMLELIHRYQHSHHFDNPVFEIRDGQVAYTEKTIFTELNWRIENGQHWQIKGPNGCGKSTLLGLIFGDHPQCYSNDIQIFGNKRGSGESIWQIKKNIGMVSSALHLQYRVSCKAIEVILSGFYDSIGLYQQPSKKEIQVAREWLAILHMSEHANTSFRQLEYGQQRLLLIARAIVKQPALLILDEPYQGLDYLGRRLVKNTLELIAKENLSQLLYVSHYQQDKLESIRNEVEFIYDHSVNCYKPQVTTNIESQYKSHMV</sequence>
<dbReference type="STRING" id="579748.TW81_10350"/>
<reference evidence="6 7" key="1">
    <citation type="journal article" date="2015" name="BMC Genomics">
        <title>Genome mining reveals unlocked bioactive potential of marine Gram-negative bacteria.</title>
        <authorList>
            <person name="Machado H."/>
            <person name="Sonnenschein E.C."/>
            <person name="Melchiorsen J."/>
            <person name="Gram L."/>
        </authorList>
    </citation>
    <scope>NUCLEOTIDE SEQUENCE [LARGE SCALE GENOMIC DNA]</scope>
    <source>
        <strain evidence="6 7">S2757</strain>
    </source>
</reference>
<keyword evidence="2" id="KW-0813">Transport</keyword>
<dbReference type="RefSeq" id="WP_045955620.1">
    <property type="nucleotide sequence ID" value="NZ_JXXV01000016.1"/>
</dbReference>
<evidence type="ECO:0000256" key="1">
    <source>
        <dbReference type="ARBA" id="ARBA00005417"/>
    </source>
</evidence>
<evidence type="ECO:0000256" key="2">
    <source>
        <dbReference type="ARBA" id="ARBA00022448"/>
    </source>
</evidence>
<comment type="caution">
    <text evidence="6">The sequence shown here is derived from an EMBL/GenBank/DDBJ whole genome shotgun (WGS) entry which is preliminary data.</text>
</comment>
<dbReference type="InterPro" id="IPR003593">
    <property type="entry name" value="AAA+_ATPase"/>
</dbReference>
<dbReference type="NCBIfam" id="NF008186">
    <property type="entry name" value="PRK10938.1"/>
    <property type="match status" value="1"/>
</dbReference>
<proteinExistence type="inferred from homology"/>
<dbReference type="PROSITE" id="PS50893">
    <property type="entry name" value="ABC_TRANSPORTER_2"/>
    <property type="match status" value="2"/>
</dbReference>
<dbReference type="InterPro" id="IPR027417">
    <property type="entry name" value="P-loop_NTPase"/>
</dbReference>
<keyword evidence="7" id="KW-1185">Reference proteome</keyword>
<dbReference type="EMBL" id="JXXV01000016">
    <property type="protein sequence ID" value="KJY83380.1"/>
    <property type="molecule type" value="Genomic_DNA"/>
</dbReference>
<dbReference type="OrthoDB" id="9805029at2"/>
<feature type="domain" description="ABC transporter" evidence="5">
    <location>
        <begin position="1"/>
        <end position="230"/>
    </location>
</feature>
<accession>A0A0F4NJL6</accession>
<dbReference type="FunFam" id="3.40.50.300:FF:000866">
    <property type="entry name" value="Molybdate ABC transporter ATP-binding protein ModF"/>
    <property type="match status" value="1"/>
</dbReference>
<dbReference type="PANTHER" id="PTHR42734:SF6">
    <property type="entry name" value="MOLYBDATE IMPORT ATP-BINDING PROTEIN MOLC"/>
    <property type="match status" value="1"/>
</dbReference>
<dbReference type="GO" id="GO:0016887">
    <property type="term" value="F:ATP hydrolysis activity"/>
    <property type="evidence" value="ECO:0007669"/>
    <property type="project" value="InterPro"/>
</dbReference>
<dbReference type="SUPFAM" id="SSF52540">
    <property type="entry name" value="P-loop containing nucleoside triphosphate hydrolases"/>
    <property type="match status" value="2"/>
</dbReference>
<evidence type="ECO:0000259" key="5">
    <source>
        <dbReference type="PROSITE" id="PS50893"/>
    </source>
</evidence>
<protein>
    <submittedName>
        <fullName evidence="6">ABC transporter</fullName>
    </submittedName>
</protein>
<dbReference type="GO" id="GO:0005524">
    <property type="term" value="F:ATP binding"/>
    <property type="evidence" value="ECO:0007669"/>
    <property type="project" value="UniProtKB-KW"/>
</dbReference>
<evidence type="ECO:0000256" key="4">
    <source>
        <dbReference type="ARBA" id="ARBA00022840"/>
    </source>
</evidence>
<dbReference type="InterPro" id="IPR050153">
    <property type="entry name" value="Metal_Ion_Import_ABC"/>
</dbReference>
<dbReference type="PATRIC" id="fig|579748.3.peg.2130"/>
<dbReference type="SMART" id="SM00382">
    <property type="entry name" value="AAA"/>
    <property type="match status" value="1"/>
</dbReference>
<gene>
    <name evidence="6" type="ORF">TW81_10350</name>
</gene>
<dbReference type="Pfam" id="PF00005">
    <property type="entry name" value="ABC_tran"/>
    <property type="match status" value="2"/>
</dbReference>
<name>A0A0F4NJL6_9VIBR</name>
<comment type="similarity">
    <text evidence="1">Belongs to the ABC transporter superfamily.</text>
</comment>
<organism evidence="6 7">
    <name type="scientific">Vibrio galatheae</name>
    <dbReference type="NCBI Taxonomy" id="579748"/>
    <lineage>
        <taxon>Bacteria</taxon>
        <taxon>Pseudomonadati</taxon>
        <taxon>Pseudomonadota</taxon>
        <taxon>Gammaproteobacteria</taxon>
        <taxon>Vibrionales</taxon>
        <taxon>Vibrionaceae</taxon>
        <taxon>Vibrio</taxon>
    </lineage>
</organism>
<keyword evidence="3" id="KW-0547">Nucleotide-binding</keyword>
<evidence type="ECO:0000313" key="7">
    <source>
        <dbReference type="Proteomes" id="UP000033673"/>
    </source>
</evidence>